<dbReference type="RefSeq" id="WP_007547884.1">
    <property type="nucleotide sequence ID" value="NZ_ABZS01000170.1"/>
</dbReference>
<evidence type="ECO:0000313" key="1">
    <source>
        <dbReference type="EMBL" id="EEP60004.1"/>
    </source>
</evidence>
<name>C4FLP1_9AQUI</name>
<keyword evidence="2" id="KW-1185">Reference proteome</keyword>
<dbReference type="Proteomes" id="UP000005540">
    <property type="component" value="Unassembled WGS sequence"/>
</dbReference>
<protein>
    <submittedName>
        <fullName evidence="1">Uncharacterized protein</fullName>
    </submittedName>
</protein>
<dbReference type="AlphaFoldDB" id="C4FLP1"/>
<dbReference type="EMBL" id="ABZS01000170">
    <property type="protein sequence ID" value="EEP60004.1"/>
    <property type="molecule type" value="Genomic_DNA"/>
</dbReference>
<proteinExistence type="predicted"/>
<gene>
    <name evidence="1" type="ORF">SULYE_1496</name>
</gene>
<reference evidence="1 2" key="1">
    <citation type="submission" date="2009-04" db="EMBL/GenBank/DDBJ databases">
        <authorList>
            <person name="Reysenbach A.-L."/>
            <person name="Heidelberg J.F."/>
            <person name="Nelson W.C."/>
        </authorList>
    </citation>
    <scope>NUCLEOTIDE SEQUENCE [LARGE SCALE GENOMIC DNA]</scope>
    <source>
        <strain evidence="1 2">SS-5</strain>
    </source>
</reference>
<sequence>MDESKKDAVINHYLNKFNILPTQLNPKEREFLESLTEKYELQDIIEAINLLDKRPKSLKNLEKELVRHLKDLSLVNHKEIENNLQTKPPENKETLKPKAKAFNSKSPLPEKWSLLFDKYSIPVSIVNMSKLEMLNDYLKNVYLSDLVADYLLKNLPPEKLSKYIKKAEKHFSNINLTESEKEEAYKIYIKYLIKKDLKILF</sequence>
<comment type="caution">
    <text evidence="1">The sequence shown here is derived from an EMBL/GenBank/DDBJ whole genome shotgun (WGS) entry which is preliminary data.</text>
</comment>
<organism evidence="1 2">
    <name type="scientific">Sulfurihydrogenibium yellowstonense SS-5</name>
    <dbReference type="NCBI Taxonomy" id="432331"/>
    <lineage>
        <taxon>Bacteria</taxon>
        <taxon>Pseudomonadati</taxon>
        <taxon>Aquificota</taxon>
        <taxon>Aquificia</taxon>
        <taxon>Aquificales</taxon>
        <taxon>Hydrogenothermaceae</taxon>
        <taxon>Sulfurihydrogenibium</taxon>
    </lineage>
</organism>
<accession>C4FLP1</accession>
<evidence type="ECO:0000313" key="2">
    <source>
        <dbReference type="Proteomes" id="UP000005540"/>
    </source>
</evidence>